<keyword evidence="20" id="KW-1185">Reference proteome</keyword>
<feature type="compositionally biased region" description="Polar residues" evidence="16">
    <location>
        <begin position="175"/>
        <end position="194"/>
    </location>
</feature>
<dbReference type="Proteomes" id="UP001152649">
    <property type="component" value="Unassembled WGS sequence"/>
</dbReference>
<organism evidence="19 20">
    <name type="scientific">Penicillium salamii</name>
    <dbReference type="NCBI Taxonomy" id="1612424"/>
    <lineage>
        <taxon>Eukaryota</taxon>
        <taxon>Fungi</taxon>
        <taxon>Dikarya</taxon>
        <taxon>Ascomycota</taxon>
        <taxon>Pezizomycotina</taxon>
        <taxon>Eurotiomycetes</taxon>
        <taxon>Eurotiomycetidae</taxon>
        <taxon>Eurotiales</taxon>
        <taxon>Aspergillaceae</taxon>
        <taxon>Penicillium</taxon>
    </lineage>
</organism>
<evidence type="ECO:0000256" key="6">
    <source>
        <dbReference type="ARBA" id="ARBA00022670"/>
    </source>
</evidence>
<evidence type="ECO:0000256" key="10">
    <source>
        <dbReference type="ARBA" id="ARBA00022825"/>
    </source>
</evidence>
<dbReference type="InterPro" id="IPR036852">
    <property type="entry name" value="Peptidase_S8/S53_dom_sf"/>
</dbReference>
<dbReference type="InterPro" id="IPR030400">
    <property type="entry name" value="Sedolisin_dom"/>
</dbReference>
<feature type="active site" description="Charge relay system" evidence="15">
    <location>
        <position position="277"/>
    </location>
</feature>
<evidence type="ECO:0000256" key="7">
    <source>
        <dbReference type="ARBA" id="ARBA00022723"/>
    </source>
</evidence>
<feature type="chain" id="PRO_5040864772" description="tripeptidyl-peptidase II" evidence="17">
    <location>
        <begin position="20"/>
        <end position="607"/>
    </location>
</feature>
<feature type="binding site" evidence="15">
    <location>
        <position position="550"/>
    </location>
    <ligand>
        <name>Ca(2+)</name>
        <dbReference type="ChEBI" id="CHEBI:29108"/>
    </ligand>
</feature>
<keyword evidence="12" id="KW-0843">Virulence</keyword>
<dbReference type="CDD" id="cd11377">
    <property type="entry name" value="Pro-peptidase_S53"/>
    <property type="match status" value="1"/>
</dbReference>
<keyword evidence="14" id="KW-0325">Glycoprotein</keyword>
<evidence type="ECO:0000256" key="13">
    <source>
        <dbReference type="ARBA" id="ARBA00023145"/>
    </source>
</evidence>
<feature type="domain" description="Peptidase S53" evidence="18">
    <location>
        <begin position="198"/>
        <end position="607"/>
    </location>
</feature>
<dbReference type="OrthoDB" id="409122at2759"/>
<comment type="catalytic activity">
    <reaction evidence="1">
        <text>Release of an N-terminal tripeptide from a polypeptide.</text>
        <dbReference type="EC" id="3.4.14.10"/>
    </reaction>
</comment>
<proteinExistence type="predicted"/>
<dbReference type="AlphaFoldDB" id="A0A9W4IBU1"/>
<dbReference type="EMBL" id="CAJVPG010000022">
    <property type="protein sequence ID" value="CAG8253452.1"/>
    <property type="molecule type" value="Genomic_DNA"/>
</dbReference>
<name>A0A9W4IBU1_9EURO</name>
<keyword evidence="8 17" id="KW-0732">Signal</keyword>
<dbReference type="GO" id="GO:0005576">
    <property type="term" value="C:extracellular region"/>
    <property type="evidence" value="ECO:0007669"/>
    <property type="project" value="UniProtKB-SubCell"/>
</dbReference>
<dbReference type="SUPFAM" id="SSF52743">
    <property type="entry name" value="Subtilisin-like"/>
    <property type="match status" value="1"/>
</dbReference>
<feature type="region of interest" description="Disordered" evidence="16">
    <location>
        <begin position="174"/>
        <end position="194"/>
    </location>
</feature>
<dbReference type="PANTHER" id="PTHR14218:SF34">
    <property type="entry name" value="TRIPEPTIDYL-PEPTIDASE SED4"/>
    <property type="match status" value="1"/>
</dbReference>
<evidence type="ECO:0000256" key="2">
    <source>
        <dbReference type="ARBA" id="ARBA00002451"/>
    </source>
</evidence>
<dbReference type="FunFam" id="3.40.50.200:FF:000015">
    <property type="entry name" value="Tripeptidyl peptidase A"/>
    <property type="match status" value="1"/>
</dbReference>
<dbReference type="Pfam" id="PF09286">
    <property type="entry name" value="Pro-kuma_activ"/>
    <property type="match status" value="1"/>
</dbReference>
<evidence type="ECO:0000256" key="1">
    <source>
        <dbReference type="ARBA" id="ARBA00001910"/>
    </source>
</evidence>
<feature type="binding site" evidence="15">
    <location>
        <position position="585"/>
    </location>
    <ligand>
        <name>Ca(2+)</name>
        <dbReference type="ChEBI" id="CHEBI:29108"/>
    </ligand>
</feature>
<evidence type="ECO:0000256" key="14">
    <source>
        <dbReference type="ARBA" id="ARBA00023180"/>
    </source>
</evidence>
<dbReference type="InterPro" id="IPR015366">
    <property type="entry name" value="S53_propep"/>
</dbReference>
<evidence type="ECO:0000256" key="4">
    <source>
        <dbReference type="ARBA" id="ARBA00012462"/>
    </source>
</evidence>
<evidence type="ECO:0000256" key="9">
    <source>
        <dbReference type="ARBA" id="ARBA00022801"/>
    </source>
</evidence>
<evidence type="ECO:0000256" key="12">
    <source>
        <dbReference type="ARBA" id="ARBA00023026"/>
    </source>
</evidence>
<keyword evidence="7 15" id="KW-0479">Metal-binding</keyword>
<keyword evidence="13" id="KW-0865">Zymogen</keyword>
<evidence type="ECO:0000256" key="16">
    <source>
        <dbReference type="SAM" id="MobiDB-lite"/>
    </source>
</evidence>
<dbReference type="InterPro" id="IPR050819">
    <property type="entry name" value="Tripeptidyl-peptidase_I"/>
</dbReference>
<feature type="active site" description="Charge relay system" evidence="15">
    <location>
        <position position="508"/>
    </location>
</feature>
<dbReference type="GO" id="GO:0004252">
    <property type="term" value="F:serine-type endopeptidase activity"/>
    <property type="evidence" value="ECO:0007669"/>
    <property type="project" value="UniProtKB-UniRule"/>
</dbReference>
<gene>
    <name evidence="19" type="ORF">PSALAMII_LOCUS771</name>
</gene>
<keyword evidence="10 15" id="KW-0720">Serine protease</keyword>
<comment type="function">
    <text evidence="2">Secreted tripeptidyl-peptidase which degrades proteins at acidic pHs and is involved in virulence.</text>
</comment>
<evidence type="ECO:0000259" key="18">
    <source>
        <dbReference type="PROSITE" id="PS51695"/>
    </source>
</evidence>
<dbReference type="PANTHER" id="PTHR14218">
    <property type="entry name" value="PROTEASE S8 TRIPEPTIDYL PEPTIDASE I CLN2"/>
    <property type="match status" value="1"/>
</dbReference>
<comment type="caution">
    <text evidence="19">The sequence shown here is derived from an EMBL/GenBank/DDBJ whole genome shotgun (WGS) entry which is preliminary data.</text>
</comment>
<dbReference type="PROSITE" id="PS51695">
    <property type="entry name" value="SEDOLISIN"/>
    <property type="match status" value="1"/>
</dbReference>
<reference evidence="19" key="1">
    <citation type="submission" date="2021-07" db="EMBL/GenBank/DDBJ databases">
        <authorList>
            <person name="Branca A.L. A."/>
        </authorList>
    </citation>
    <scope>NUCLEOTIDE SEQUENCE</scope>
</reference>
<evidence type="ECO:0000256" key="3">
    <source>
        <dbReference type="ARBA" id="ARBA00004239"/>
    </source>
</evidence>
<evidence type="ECO:0000256" key="17">
    <source>
        <dbReference type="SAM" id="SignalP"/>
    </source>
</evidence>
<dbReference type="SUPFAM" id="SSF54897">
    <property type="entry name" value="Protease propeptides/inhibitors"/>
    <property type="match status" value="1"/>
</dbReference>
<comment type="cofactor">
    <cofactor evidence="15">
        <name>Ca(2+)</name>
        <dbReference type="ChEBI" id="CHEBI:29108"/>
    </cofactor>
    <text evidence="15">Binds 1 Ca(2+) ion per subunit.</text>
</comment>
<dbReference type="Gene3D" id="3.40.50.200">
    <property type="entry name" value="Peptidase S8/S53 domain"/>
    <property type="match status" value="1"/>
</dbReference>
<protein>
    <recommendedName>
        <fullName evidence="4">tripeptidyl-peptidase II</fullName>
        <ecNumber evidence="4">3.4.14.10</ecNumber>
    </recommendedName>
</protein>
<dbReference type="GO" id="GO:0046872">
    <property type="term" value="F:metal ion binding"/>
    <property type="evidence" value="ECO:0007669"/>
    <property type="project" value="UniProtKB-UniRule"/>
</dbReference>
<dbReference type="GO" id="GO:0006508">
    <property type="term" value="P:proteolysis"/>
    <property type="evidence" value="ECO:0007669"/>
    <property type="project" value="UniProtKB-KW"/>
</dbReference>
<feature type="active site" description="Charge relay system" evidence="15">
    <location>
        <position position="273"/>
    </location>
</feature>
<keyword evidence="5" id="KW-0964">Secreted</keyword>
<evidence type="ECO:0000256" key="15">
    <source>
        <dbReference type="PROSITE-ProRule" id="PRU01032"/>
    </source>
</evidence>
<evidence type="ECO:0000256" key="11">
    <source>
        <dbReference type="ARBA" id="ARBA00022837"/>
    </source>
</evidence>
<evidence type="ECO:0000313" key="19">
    <source>
        <dbReference type="EMBL" id="CAG8253452.1"/>
    </source>
</evidence>
<dbReference type="SMART" id="SM00944">
    <property type="entry name" value="Pro-kuma_activ"/>
    <property type="match status" value="1"/>
</dbReference>
<feature type="signal peptide" evidence="17">
    <location>
        <begin position="1"/>
        <end position="19"/>
    </location>
</feature>
<evidence type="ECO:0000256" key="8">
    <source>
        <dbReference type="ARBA" id="ARBA00022729"/>
    </source>
</evidence>
<keyword evidence="11 15" id="KW-0106">Calcium</keyword>
<feature type="binding site" evidence="15">
    <location>
        <position position="587"/>
    </location>
    <ligand>
        <name>Ca(2+)</name>
        <dbReference type="ChEBI" id="CHEBI:29108"/>
    </ligand>
</feature>
<keyword evidence="6 15" id="KW-0645">Protease</keyword>
<evidence type="ECO:0000313" key="20">
    <source>
        <dbReference type="Proteomes" id="UP001152649"/>
    </source>
</evidence>
<keyword evidence="9 15" id="KW-0378">Hydrolase</keyword>
<sequence length="607" mass="64692">MHSIIYTGVLCALAAPTMGMVLEDLPGVPNGWSFVNEPSDNSTISLSIALGRQNLDQLESKLTNLSTPGSAEYGKWLEKDDIDSQFPIVDKAPVVKWLQQAGISEIAGGGALLNFTGSIDNVNELLNASFAYYQNGDSKKLRTTQYSIPDDLFSYIDIISPTVYFGKAQGAAPVSSKSSQLPGQKGSSTEVSPSCQTSITPSCLKEMYNIGDYVPDPAAGSRIGFGSFLNQSAQKSDLEAYEALFNIPSQSFTVETINDGLDNQNALGKDVGEANLDVQLIIAVAHPLPVHEFITGDVAPFIPDADEPTEADASNEPYLTYYEYLLSKENSDLPQVLSNSYGDDEQTVPEKYARRVCNLIGLNSLRGMSIIHSSGDEGRAAPIKSNGTTINLTIAGVGSACQASDGVTPQFNPIFPATCPYVTAIGGTSGVAPEVAWNASSGGFSNYFAQAWYQESAVKQYFTQVTSETKDYYSNFADFEGRGFPDVSAHSFYEVINLGEKSPSGGTSAAAPTFAGIVGLNDARLRAGKPVLGFLNPFLYSQGQQALNDIVDGHSYGCGGINPQTKKAVNGSLIIPGAYWNATEGWDPVTGLGTPDFQKLKDLVLAL</sequence>
<feature type="binding site" evidence="15">
    <location>
        <position position="549"/>
    </location>
    <ligand>
        <name>Ca(2+)</name>
        <dbReference type="ChEBI" id="CHEBI:29108"/>
    </ligand>
</feature>
<evidence type="ECO:0000256" key="5">
    <source>
        <dbReference type="ARBA" id="ARBA00022525"/>
    </source>
</evidence>
<comment type="subcellular location">
    <subcellularLocation>
        <location evidence="3">Secreted</location>
        <location evidence="3">Extracellular space</location>
    </subcellularLocation>
</comment>
<dbReference type="CDD" id="cd04056">
    <property type="entry name" value="Peptidases_S53"/>
    <property type="match status" value="1"/>
</dbReference>
<dbReference type="GO" id="GO:0008240">
    <property type="term" value="F:tripeptidyl-peptidase activity"/>
    <property type="evidence" value="ECO:0007669"/>
    <property type="project" value="UniProtKB-EC"/>
</dbReference>
<dbReference type="EC" id="3.4.14.10" evidence="4"/>
<accession>A0A9W4IBU1</accession>